<evidence type="ECO:0000313" key="1">
    <source>
        <dbReference type="EMBL" id="MBK4717561.1"/>
    </source>
</evidence>
<sequence>MVTDCPVKRGGCGWSTDSDILSPIRDLEFRLAAATKALRTAPLPVAVDAVRRAEHELTTGGADLTVLRFRRRRACLGQHGVGAGRVKALRDVSVTARRVCTDARGEHAYRWYWPLAVVMRAAEIAAASVMRAPTRLVTSVMLPTGTRDGR</sequence>
<protein>
    <recommendedName>
        <fullName evidence="3">DUF222 domain-containing protein</fullName>
    </recommendedName>
</protein>
<dbReference type="Proteomes" id="UP000654452">
    <property type="component" value="Unassembled WGS sequence"/>
</dbReference>
<gene>
    <name evidence="1" type="ORF">JJL56_01630</name>
</gene>
<keyword evidence="2" id="KW-1185">Reference proteome</keyword>
<reference evidence="1 2" key="1">
    <citation type="submission" date="2021-01" db="EMBL/GenBank/DDBJ databases">
        <title>Azospirillum sp. YIM DDC1 draft genome.</title>
        <authorList>
            <person name="Wang Y.-X."/>
        </authorList>
    </citation>
    <scope>NUCLEOTIDE SEQUENCE [LARGE SCALE GENOMIC DNA]</scope>
    <source>
        <strain evidence="1 2">YIM DDC1</strain>
    </source>
</reference>
<dbReference type="RefSeq" id="WP_211111737.1">
    <property type="nucleotide sequence ID" value="NZ_JAEPIV010000001.1"/>
</dbReference>
<evidence type="ECO:0000313" key="2">
    <source>
        <dbReference type="Proteomes" id="UP000654452"/>
    </source>
</evidence>
<dbReference type="EMBL" id="JAEPIV010000001">
    <property type="protein sequence ID" value="MBK4717561.1"/>
    <property type="molecule type" value="Genomic_DNA"/>
</dbReference>
<accession>A0ABS1HRV8</accession>
<evidence type="ECO:0008006" key="3">
    <source>
        <dbReference type="Google" id="ProtNLM"/>
    </source>
</evidence>
<name>A0ABS1HRV8_9PROT</name>
<proteinExistence type="predicted"/>
<comment type="caution">
    <text evidence="1">The sequence shown here is derived from an EMBL/GenBank/DDBJ whole genome shotgun (WGS) entry which is preliminary data.</text>
</comment>
<organism evidence="1 2">
    <name type="scientific">Azospirillum aestuarii</name>
    <dbReference type="NCBI Taxonomy" id="2802052"/>
    <lineage>
        <taxon>Bacteria</taxon>
        <taxon>Pseudomonadati</taxon>
        <taxon>Pseudomonadota</taxon>
        <taxon>Alphaproteobacteria</taxon>
        <taxon>Rhodospirillales</taxon>
        <taxon>Azospirillaceae</taxon>
        <taxon>Azospirillum</taxon>
    </lineage>
</organism>